<dbReference type="HOGENOM" id="CLU_616421_0_0_0"/>
<sequence>MKNPRRALLFSGAVALLAATGYCALRPTWRRATRAEVDRILGPELVRPVTIDPVKKARFNRAVAIIGSLRLSMFPTDVVTHLHNIQEDARVFWDTNPVQLGRLSAVIDEGPWQCTPDIGRGIDPKEPVNRLIQSLPFAVLGSTKPADRNRFKYLASLACRFSRRLVESATTPTDYEIFAQGRQDVDCAIAESIESSRLDAGTLRNLLDQLDKPLPDRTVIREVVREEFRDTFYDYLPDPRASKAWQSGIPRVPGVAENAPFLCGNYSATDTATEMNLLYSKMMENVSGDYRRFDPRAEAKVRQLASAVDEFPCPAEDTLEAFEFKFKMNRIDNSFGRYLLGSHLSSDQLLAARMLSETTHELVRGELSLALYSRQFGHLPEDLSDLVHSKVIDRPLVDPYSGEPLHYDPKRRRLWSVGGNMTDERGTGKKFRDQLEQDLICPIP</sequence>
<dbReference type="RefSeq" id="WP_025228628.1">
    <property type="nucleotide sequence ID" value="NZ_CP007139.1"/>
</dbReference>
<dbReference type="EMBL" id="CP007139">
    <property type="protein sequence ID" value="AIE87474.1"/>
    <property type="molecule type" value="Genomic_DNA"/>
</dbReference>
<dbReference type="STRING" id="661478.OP10G_4106"/>
<evidence type="ECO:0000313" key="2">
    <source>
        <dbReference type="Proteomes" id="UP000027982"/>
    </source>
</evidence>
<dbReference type="Proteomes" id="UP000027982">
    <property type="component" value="Chromosome"/>
</dbReference>
<evidence type="ECO:0000313" key="1">
    <source>
        <dbReference type="EMBL" id="AIE87474.1"/>
    </source>
</evidence>
<organism evidence="1 2">
    <name type="scientific">Fimbriimonas ginsengisoli Gsoil 348</name>
    <dbReference type="NCBI Taxonomy" id="661478"/>
    <lineage>
        <taxon>Bacteria</taxon>
        <taxon>Bacillati</taxon>
        <taxon>Armatimonadota</taxon>
        <taxon>Fimbriimonadia</taxon>
        <taxon>Fimbriimonadales</taxon>
        <taxon>Fimbriimonadaceae</taxon>
        <taxon>Fimbriimonas</taxon>
    </lineage>
</organism>
<protein>
    <submittedName>
        <fullName evidence="1">Uncharacterized protein</fullName>
    </submittedName>
</protein>
<dbReference type="OrthoDB" id="177509at2"/>
<reference evidence="1 2" key="1">
    <citation type="journal article" date="2014" name="PLoS ONE">
        <title>The first complete genome sequence of the class fimbriimonadia in the phylum armatimonadetes.</title>
        <authorList>
            <person name="Hu Z.Y."/>
            <person name="Wang Y.Z."/>
            <person name="Im W.T."/>
            <person name="Wang S.Y."/>
            <person name="Zhao G.P."/>
            <person name="Zheng H.J."/>
            <person name="Quan Z.X."/>
        </authorList>
    </citation>
    <scope>NUCLEOTIDE SEQUENCE [LARGE SCALE GENOMIC DNA]</scope>
    <source>
        <strain evidence="1">Gsoil 348</strain>
    </source>
</reference>
<name>A0A068NYV3_FIMGI</name>
<dbReference type="KEGG" id="fgi:OP10G_4106"/>
<accession>A0A068NYV3</accession>
<gene>
    <name evidence="1" type="ORF">OP10G_4106</name>
</gene>
<keyword evidence="2" id="KW-1185">Reference proteome</keyword>
<dbReference type="AlphaFoldDB" id="A0A068NYV3"/>
<proteinExistence type="predicted"/>